<keyword evidence="3 7" id="KW-0540">Nuclease</keyword>
<protein>
    <recommendedName>
        <fullName evidence="7">Decapping nuclease</fullName>
        <ecNumber evidence="7">3.6.1.-</ecNumber>
    </recommendedName>
</protein>
<organism evidence="9 10">
    <name type="scientific">[Candida] subhashii</name>
    <dbReference type="NCBI Taxonomy" id="561895"/>
    <lineage>
        <taxon>Eukaryota</taxon>
        <taxon>Fungi</taxon>
        <taxon>Dikarya</taxon>
        <taxon>Ascomycota</taxon>
        <taxon>Saccharomycotina</taxon>
        <taxon>Pichiomycetes</taxon>
        <taxon>Debaryomycetaceae</taxon>
        <taxon>Spathaspora</taxon>
    </lineage>
</organism>
<dbReference type="GO" id="GO:0004518">
    <property type="term" value="F:nuclease activity"/>
    <property type="evidence" value="ECO:0007669"/>
    <property type="project" value="UniProtKB-KW"/>
</dbReference>
<dbReference type="PANTHER" id="PTHR12395:SF9">
    <property type="entry name" value="DECAPPING AND EXORIBONUCLEASE PROTEIN"/>
    <property type="match status" value="1"/>
</dbReference>
<comment type="catalytic activity">
    <reaction evidence="4">
        <text>a 5'-end (N(7)-methyl 5'-triphosphoguanosine)-ribonucleoside-ribonucleotide in mRNA + H2O = a (N(7)-methyl 5'-triphosphoguanosine)-nucleoside + a 5'-end phospho-ribonucleoside in mRNA + H(+)</text>
        <dbReference type="Rhea" id="RHEA:66928"/>
        <dbReference type="Rhea" id="RHEA-COMP:15692"/>
        <dbReference type="Rhea" id="RHEA-COMP:17313"/>
        <dbReference type="ChEBI" id="CHEBI:15377"/>
        <dbReference type="ChEBI" id="CHEBI:15378"/>
        <dbReference type="ChEBI" id="CHEBI:138282"/>
        <dbReference type="ChEBI" id="CHEBI:172876"/>
        <dbReference type="ChEBI" id="CHEBI:172877"/>
    </reaction>
    <physiologicalReaction direction="left-to-right" evidence="4">
        <dbReference type="Rhea" id="RHEA:66929"/>
    </physiologicalReaction>
</comment>
<dbReference type="GO" id="GO:0000956">
    <property type="term" value="P:nuclear-transcribed mRNA catabolic process"/>
    <property type="evidence" value="ECO:0007669"/>
    <property type="project" value="TreeGrafter"/>
</dbReference>
<gene>
    <name evidence="9" type="ORF">J8A68_001996</name>
</gene>
<name>A0A8J5UYN7_9ASCO</name>
<dbReference type="GO" id="GO:0046872">
    <property type="term" value="F:metal ion binding"/>
    <property type="evidence" value="ECO:0007669"/>
    <property type="project" value="UniProtKB-KW"/>
</dbReference>
<evidence type="ECO:0000256" key="3">
    <source>
        <dbReference type="ARBA" id="ARBA00022722"/>
    </source>
</evidence>
<evidence type="ECO:0000256" key="4">
    <source>
        <dbReference type="ARBA" id="ARBA00044676"/>
    </source>
</evidence>
<keyword evidence="7" id="KW-0694">RNA-binding</keyword>
<comment type="caution">
    <text evidence="9">The sequence shown here is derived from an EMBL/GenBank/DDBJ whole genome shotgun (WGS) entry which is preliminary data.</text>
</comment>
<dbReference type="PANTHER" id="PTHR12395">
    <property type="entry name" value="DOM-3 RELATED"/>
    <property type="match status" value="1"/>
</dbReference>
<keyword evidence="7" id="KW-0539">Nucleus</keyword>
<dbReference type="GO" id="GO:0110155">
    <property type="term" value="P:NAD-cap decapping"/>
    <property type="evidence" value="ECO:0007669"/>
    <property type="project" value="TreeGrafter"/>
</dbReference>
<evidence type="ECO:0000313" key="10">
    <source>
        <dbReference type="Proteomes" id="UP000694255"/>
    </source>
</evidence>
<dbReference type="OrthoDB" id="5853397at2759"/>
<keyword evidence="7" id="KW-0547">Nucleotide-binding</keyword>
<evidence type="ECO:0000256" key="7">
    <source>
        <dbReference type="RuleBase" id="RU367113"/>
    </source>
</evidence>
<evidence type="ECO:0000313" key="9">
    <source>
        <dbReference type="EMBL" id="KAG7664490.1"/>
    </source>
</evidence>
<comment type="catalytic activity">
    <reaction evidence="6">
        <text>a 5'-end NAD(+)-phospho-ribonucleoside in mRNA + H2O = a 5'-end phospho-ribonucleoside in mRNA + NAD(+) + H(+)</text>
        <dbReference type="Rhea" id="RHEA:60880"/>
        <dbReference type="Rhea" id="RHEA-COMP:15692"/>
        <dbReference type="Rhea" id="RHEA-COMP:15698"/>
        <dbReference type="ChEBI" id="CHEBI:15377"/>
        <dbReference type="ChEBI" id="CHEBI:15378"/>
        <dbReference type="ChEBI" id="CHEBI:57540"/>
        <dbReference type="ChEBI" id="CHEBI:138282"/>
        <dbReference type="ChEBI" id="CHEBI:144029"/>
    </reaction>
    <physiologicalReaction direction="left-to-right" evidence="6">
        <dbReference type="Rhea" id="RHEA:60881"/>
    </physiologicalReaction>
</comment>
<dbReference type="AlphaFoldDB" id="A0A8J5UYN7"/>
<dbReference type="GO" id="GO:0005829">
    <property type="term" value="C:cytosol"/>
    <property type="evidence" value="ECO:0007669"/>
    <property type="project" value="TreeGrafter"/>
</dbReference>
<evidence type="ECO:0000256" key="5">
    <source>
        <dbReference type="ARBA" id="ARBA00044692"/>
    </source>
</evidence>
<comment type="function">
    <text evidence="7">Decapping enzyme for NAD-capped RNAs: specifically hydrolyzes the nicotinamide adenine dinucleotide (NAD) cap from a subset of RNAs by removing the entire NAD moiety from the 5'-end of an NAD-capped RNA.</text>
</comment>
<evidence type="ECO:0000256" key="2">
    <source>
        <dbReference type="ARBA" id="ARBA00006562"/>
    </source>
</evidence>
<comment type="similarity">
    <text evidence="2 7">Belongs to the DXO/Dom3Z family.</text>
</comment>
<dbReference type="GO" id="GO:0005634">
    <property type="term" value="C:nucleus"/>
    <property type="evidence" value="ECO:0007669"/>
    <property type="project" value="UniProtKB-SubCell"/>
</dbReference>
<dbReference type="GeneID" id="73468797"/>
<comment type="subcellular location">
    <subcellularLocation>
        <location evidence="7">Nucleus</location>
    </subcellularLocation>
</comment>
<keyword evidence="7" id="KW-0378">Hydrolase</keyword>
<evidence type="ECO:0000259" key="8">
    <source>
        <dbReference type="Pfam" id="PF08652"/>
    </source>
</evidence>
<feature type="domain" description="RAI1-like" evidence="8">
    <location>
        <begin position="17"/>
        <end position="387"/>
    </location>
</feature>
<dbReference type="EC" id="3.6.1.-" evidence="7"/>
<dbReference type="GO" id="GO:0034353">
    <property type="term" value="F:mRNA 5'-diphosphatase activity"/>
    <property type="evidence" value="ECO:0007669"/>
    <property type="project" value="TreeGrafter"/>
</dbReference>
<reference evidence="9 10" key="1">
    <citation type="journal article" date="2021" name="DNA Res.">
        <title>Genome analysis of Candida subhashii reveals its hybrid nature and dual mitochondrial genome conformations.</title>
        <authorList>
            <person name="Mixao V."/>
            <person name="Hegedusova E."/>
            <person name="Saus E."/>
            <person name="Pryszcz L.P."/>
            <person name="Cillingova A."/>
            <person name="Nosek J."/>
            <person name="Gabaldon T."/>
        </authorList>
    </citation>
    <scope>NUCLEOTIDE SEQUENCE [LARGE SCALE GENOMIC DNA]</scope>
    <source>
        <strain evidence="9 10">CBS 10753</strain>
    </source>
</reference>
<dbReference type="Pfam" id="PF08652">
    <property type="entry name" value="RAI1"/>
    <property type="match status" value="1"/>
</dbReference>
<dbReference type="EMBL" id="JAGSYN010000081">
    <property type="protein sequence ID" value="KAG7664490.1"/>
    <property type="molecule type" value="Genomic_DNA"/>
</dbReference>
<dbReference type="GO" id="GO:0000166">
    <property type="term" value="F:nucleotide binding"/>
    <property type="evidence" value="ECO:0007669"/>
    <property type="project" value="UniProtKB-KW"/>
</dbReference>
<evidence type="ECO:0000256" key="1">
    <source>
        <dbReference type="ARBA" id="ARBA00001968"/>
    </source>
</evidence>
<comment type="cofactor">
    <cofactor evidence="1 7">
        <name>a divalent metal cation</name>
        <dbReference type="ChEBI" id="CHEBI:60240"/>
    </cofactor>
</comment>
<keyword evidence="7" id="KW-0479">Metal-binding</keyword>
<dbReference type="Proteomes" id="UP000694255">
    <property type="component" value="Unassembled WGS sequence"/>
</dbReference>
<sequence>MMKTLPLTARAKTTALKQPREIFVYARDIDNEYIFDETKVKQEHIPYYYLANADIDYKQAKLDLSAGYSHFKKIDPELNLADFDKLLQGIQHHEQSTQKKLDGDIITFRGIMTKIISMPYFLTDPIDLNIVPFDGQLFIAQDKIIELNRMKRQEEELINNNPPDKVEHIKKCEFSGYKFETLATIPHPWAQTPRPQIDNRNKKIVNNYEQYLSVIKTGIGNVKLILAGEIDCVWDYIPEKTKTVLDHYVELKTSRIIEHNGQVVNFEKKLFKTWCQSFLMGVRKVVYGFRDDNFILRSVEPYNTDEIPIMIKDNPITQNNKNKINCTNALKWYGAVLDWIVENVDKKDESKSYRLSYDPGSRTFSLMELPGEDNKRLRNGEILTREFKEWRESLKKK</sequence>
<dbReference type="InterPro" id="IPR039039">
    <property type="entry name" value="RAI1-like_fam"/>
</dbReference>
<dbReference type="RefSeq" id="XP_049264722.1">
    <property type="nucleotide sequence ID" value="XM_049405698.1"/>
</dbReference>
<evidence type="ECO:0000256" key="6">
    <source>
        <dbReference type="ARBA" id="ARBA00048124"/>
    </source>
</evidence>
<proteinExistence type="inferred from homology"/>
<dbReference type="GO" id="GO:0003723">
    <property type="term" value="F:RNA binding"/>
    <property type="evidence" value="ECO:0007669"/>
    <property type="project" value="UniProtKB-KW"/>
</dbReference>
<comment type="catalytic activity">
    <reaction evidence="5">
        <text>a 5'-end triphospho-ribonucleoside in mRNA + H2O = a 5'-end phospho-ribonucleoside in mRNA + diphosphate + H(+)</text>
        <dbReference type="Rhea" id="RHEA:78683"/>
        <dbReference type="Rhea" id="RHEA-COMP:15692"/>
        <dbReference type="Rhea" id="RHEA-COMP:17164"/>
        <dbReference type="ChEBI" id="CHEBI:15377"/>
        <dbReference type="ChEBI" id="CHEBI:15378"/>
        <dbReference type="ChEBI" id="CHEBI:33019"/>
        <dbReference type="ChEBI" id="CHEBI:138282"/>
        <dbReference type="ChEBI" id="CHEBI:167618"/>
    </reaction>
    <physiologicalReaction direction="left-to-right" evidence="5">
        <dbReference type="Rhea" id="RHEA:78684"/>
    </physiologicalReaction>
</comment>
<accession>A0A8J5UYN7</accession>
<keyword evidence="10" id="KW-1185">Reference proteome</keyword>
<dbReference type="InterPro" id="IPR013961">
    <property type="entry name" value="RAI1"/>
</dbReference>